<protein>
    <submittedName>
        <fullName evidence="2">Uncharacterized protein</fullName>
    </submittedName>
</protein>
<name>A0A5E4RXS8_9BURK</name>
<evidence type="ECO:0000256" key="1">
    <source>
        <dbReference type="SAM" id="MobiDB-lite"/>
    </source>
</evidence>
<reference evidence="2 3" key="1">
    <citation type="submission" date="2019-08" db="EMBL/GenBank/DDBJ databases">
        <authorList>
            <person name="Peeters C."/>
        </authorList>
    </citation>
    <scope>NUCLEOTIDE SEQUENCE [LARGE SCALE GENOMIC DNA]</scope>
    <source>
        <strain evidence="2 3">LMG 31010</strain>
    </source>
</reference>
<accession>A0A5E4RXS8</accession>
<dbReference type="OrthoDB" id="9135687at2"/>
<proteinExistence type="predicted"/>
<dbReference type="RefSeq" id="WP_150662815.1">
    <property type="nucleotide sequence ID" value="NZ_CABPSA010000001.1"/>
</dbReference>
<feature type="compositionally biased region" description="Polar residues" evidence="1">
    <location>
        <begin position="1"/>
        <end position="19"/>
    </location>
</feature>
<dbReference type="AlphaFoldDB" id="A0A5E4RXS8"/>
<dbReference type="Proteomes" id="UP000343335">
    <property type="component" value="Unassembled WGS sequence"/>
</dbReference>
<feature type="region of interest" description="Disordered" evidence="1">
    <location>
        <begin position="1"/>
        <end position="28"/>
    </location>
</feature>
<sequence length="91" mass="9870">MATKSKSGGSASTAPTQIATEFDVTESPVPQVRLPAPRMGQVIRVVAGADRFVINREFGGRYSETEASPATVNLRIIRLLQDSDLIRQPDE</sequence>
<dbReference type="EMBL" id="CABPSA010000001">
    <property type="protein sequence ID" value="VVD68320.1"/>
    <property type="molecule type" value="Genomic_DNA"/>
</dbReference>
<gene>
    <name evidence="2" type="ORF">PCO31010_00474</name>
</gene>
<evidence type="ECO:0000313" key="2">
    <source>
        <dbReference type="EMBL" id="VVD68320.1"/>
    </source>
</evidence>
<organism evidence="2 3">
    <name type="scientific">Pandoraea commovens</name>
    <dbReference type="NCBI Taxonomy" id="2508289"/>
    <lineage>
        <taxon>Bacteria</taxon>
        <taxon>Pseudomonadati</taxon>
        <taxon>Pseudomonadota</taxon>
        <taxon>Betaproteobacteria</taxon>
        <taxon>Burkholderiales</taxon>
        <taxon>Burkholderiaceae</taxon>
        <taxon>Pandoraea</taxon>
    </lineage>
</organism>
<evidence type="ECO:0000313" key="3">
    <source>
        <dbReference type="Proteomes" id="UP000343335"/>
    </source>
</evidence>